<feature type="transmembrane region" description="Helical" evidence="1">
    <location>
        <begin position="7"/>
        <end position="25"/>
    </location>
</feature>
<feature type="transmembrane region" description="Helical" evidence="1">
    <location>
        <begin position="31"/>
        <end position="50"/>
    </location>
</feature>
<comment type="caution">
    <text evidence="2">The sequence shown here is derived from an EMBL/GenBank/DDBJ whole genome shotgun (WGS) entry which is preliminary data.</text>
</comment>
<gene>
    <name evidence="2" type="ORF">LCGC14_1040710</name>
</gene>
<keyword evidence="1" id="KW-0812">Transmembrane</keyword>
<keyword evidence="1" id="KW-0472">Membrane</keyword>
<sequence>MNGIARLITSLPAYVGMYLVTSYAMRDNYSNTVLAVAMLIVVYADVVGYIQGKLSS</sequence>
<keyword evidence="1" id="KW-1133">Transmembrane helix</keyword>
<accession>A0A0F9Q9Z7</accession>
<name>A0A0F9Q9Z7_9ZZZZ</name>
<protein>
    <submittedName>
        <fullName evidence="2">Uncharacterized protein</fullName>
    </submittedName>
</protein>
<dbReference type="AlphaFoldDB" id="A0A0F9Q9Z7"/>
<reference evidence="2" key="1">
    <citation type="journal article" date="2015" name="Nature">
        <title>Complex archaea that bridge the gap between prokaryotes and eukaryotes.</title>
        <authorList>
            <person name="Spang A."/>
            <person name="Saw J.H."/>
            <person name="Jorgensen S.L."/>
            <person name="Zaremba-Niedzwiedzka K."/>
            <person name="Martijn J."/>
            <person name="Lind A.E."/>
            <person name="van Eijk R."/>
            <person name="Schleper C."/>
            <person name="Guy L."/>
            <person name="Ettema T.J."/>
        </authorList>
    </citation>
    <scope>NUCLEOTIDE SEQUENCE</scope>
</reference>
<dbReference type="EMBL" id="LAZR01004284">
    <property type="protein sequence ID" value="KKN10016.1"/>
    <property type="molecule type" value="Genomic_DNA"/>
</dbReference>
<organism evidence="2">
    <name type="scientific">marine sediment metagenome</name>
    <dbReference type="NCBI Taxonomy" id="412755"/>
    <lineage>
        <taxon>unclassified sequences</taxon>
        <taxon>metagenomes</taxon>
        <taxon>ecological metagenomes</taxon>
    </lineage>
</organism>
<evidence type="ECO:0000256" key="1">
    <source>
        <dbReference type="SAM" id="Phobius"/>
    </source>
</evidence>
<evidence type="ECO:0000313" key="2">
    <source>
        <dbReference type="EMBL" id="KKN10016.1"/>
    </source>
</evidence>
<proteinExistence type="predicted"/>